<dbReference type="Pfam" id="PF13535">
    <property type="entry name" value="ATP-grasp_4"/>
    <property type="match status" value="1"/>
</dbReference>
<protein>
    <recommendedName>
        <fullName evidence="5">ATP-grasp domain-containing protein</fullName>
    </recommendedName>
</protein>
<keyword evidence="3 4" id="KW-0067">ATP-binding</keyword>
<dbReference type="GO" id="GO:0016874">
    <property type="term" value="F:ligase activity"/>
    <property type="evidence" value="ECO:0007669"/>
    <property type="project" value="UniProtKB-KW"/>
</dbReference>
<accession>A0A7S2WD82</accession>
<sequence length="467" mass="50830">MTSAAELIMANAPTEETQQARLESLKGKKCIWITAPCIPGMSNQMASSAQWVMDHGVELWGCFETEEDALYKVMKERKVFDKALFADLSGEDACDNIVKAATEAGVTFDIVFSPYEHCITLIGEVAAALGLHGNPAKAYRDARSKNLTRVATAAAGLATPRSGVAKSEEELAETVERVGFPCILKPSSGAGSCGVLRADTMEEATKAFNTITADLAKNAMLKWNPGCDECAVLVEQCLIGHEFDVDCLMWDGEAKYIQVVDNWPCIAPYYLETGSQMPSRFTEEEVASLKNYAVDCVRALGFHSGCFHVEVMLTSEGPVLIEVNARQGGGPNQVFNLEMHGVNIFENYFLALAGVPINPPRKECDYAMADYAITSPFTGTLVDDKHMDAIKAHPNVYSTQDFAKVGSKVSGLDSGFPQWINQFIVKGDSPEHCAEIINSLIDGIEKRINIVEATEEPEQEAPVADEE</sequence>
<dbReference type="GO" id="GO:0046872">
    <property type="term" value="F:metal ion binding"/>
    <property type="evidence" value="ECO:0007669"/>
    <property type="project" value="InterPro"/>
</dbReference>
<feature type="domain" description="ATP-grasp" evidence="5">
    <location>
        <begin position="149"/>
        <end position="353"/>
    </location>
</feature>
<dbReference type="InterPro" id="IPR052032">
    <property type="entry name" value="ATP-dep_AA_Ligase"/>
</dbReference>
<dbReference type="PROSITE" id="PS50975">
    <property type="entry name" value="ATP_GRASP"/>
    <property type="match status" value="1"/>
</dbReference>
<dbReference type="InterPro" id="IPR011761">
    <property type="entry name" value="ATP-grasp"/>
</dbReference>
<dbReference type="EMBL" id="HBHK01011436">
    <property type="protein sequence ID" value="CAD9681084.1"/>
    <property type="molecule type" value="Transcribed_RNA"/>
</dbReference>
<dbReference type="AlphaFoldDB" id="A0A7S2WD82"/>
<name>A0A7S2WD82_9STRA</name>
<evidence type="ECO:0000256" key="4">
    <source>
        <dbReference type="PROSITE-ProRule" id="PRU00409"/>
    </source>
</evidence>
<evidence type="ECO:0000313" key="6">
    <source>
        <dbReference type="EMBL" id="CAD9681084.1"/>
    </source>
</evidence>
<evidence type="ECO:0000259" key="5">
    <source>
        <dbReference type="PROSITE" id="PS50975"/>
    </source>
</evidence>
<keyword evidence="1" id="KW-0436">Ligase</keyword>
<evidence type="ECO:0000256" key="2">
    <source>
        <dbReference type="ARBA" id="ARBA00022741"/>
    </source>
</evidence>
<dbReference type="PANTHER" id="PTHR43585:SF2">
    <property type="entry name" value="ATP-GRASP ENZYME FSQD"/>
    <property type="match status" value="1"/>
</dbReference>
<gene>
    <name evidence="6" type="ORF">QSP1433_LOCUS7147</name>
</gene>
<dbReference type="Gene3D" id="3.30.470.20">
    <property type="entry name" value="ATP-grasp fold, B domain"/>
    <property type="match status" value="1"/>
</dbReference>
<keyword evidence="2 4" id="KW-0547">Nucleotide-binding</keyword>
<evidence type="ECO:0000256" key="3">
    <source>
        <dbReference type="ARBA" id="ARBA00022840"/>
    </source>
</evidence>
<dbReference type="SUPFAM" id="SSF56059">
    <property type="entry name" value="Glutathione synthetase ATP-binding domain-like"/>
    <property type="match status" value="1"/>
</dbReference>
<proteinExistence type="predicted"/>
<reference evidence="6" key="1">
    <citation type="submission" date="2021-01" db="EMBL/GenBank/DDBJ databases">
        <authorList>
            <person name="Corre E."/>
            <person name="Pelletier E."/>
            <person name="Niang G."/>
            <person name="Scheremetjew M."/>
            <person name="Finn R."/>
            <person name="Kale V."/>
            <person name="Holt S."/>
            <person name="Cochrane G."/>
            <person name="Meng A."/>
            <person name="Brown T."/>
            <person name="Cohen L."/>
        </authorList>
    </citation>
    <scope>NUCLEOTIDE SEQUENCE</scope>
    <source>
        <strain evidence="6">NY070348D</strain>
    </source>
</reference>
<dbReference type="GO" id="GO:0005524">
    <property type="term" value="F:ATP binding"/>
    <property type="evidence" value="ECO:0007669"/>
    <property type="project" value="UniProtKB-UniRule"/>
</dbReference>
<evidence type="ECO:0000256" key="1">
    <source>
        <dbReference type="ARBA" id="ARBA00022598"/>
    </source>
</evidence>
<dbReference type="PANTHER" id="PTHR43585">
    <property type="entry name" value="FUMIPYRROLE BIOSYNTHESIS PROTEIN C"/>
    <property type="match status" value="1"/>
</dbReference>
<organism evidence="6">
    <name type="scientific">Mucochytrium quahogii</name>
    <dbReference type="NCBI Taxonomy" id="96639"/>
    <lineage>
        <taxon>Eukaryota</taxon>
        <taxon>Sar</taxon>
        <taxon>Stramenopiles</taxon>
        <taxon>Bigyra</taxon>
        <taxon>Labyrinthulomycetes</taxon>
        <taxon>Thraustochytrida</taxon>
        <taxon>Thraustochytriidae</taxon>
        <taxon>Mucochytrium</taxon>
    </lineage>
</organism>